<evidence type="ECO:0000313" key="2">
    <source>
        <dbReference type="EMBL" id="KAH3688185.1"/>
    </source>
</evidence>
<proteinExistence type="predicted"/>
<reference evidence="2" key="1">
    <citation type="journal article" date="2021" name="Open Biol.">
        <title>Shared evolutionary footprints suggest mitochondrial oxidative damage underlies multiple complex I losses in fungi.</title>
        <authorList>
            <person name="Schikora-Tamarit M.A."/>
            <person name="Marcet-Houben M."/>
            <person name="Nosek J."/>
            <person name="Gabaldon T."/>
        </authorList>
    </citation>
    <scope>NUCLEOTIDE SEQUENCE</scope>
    <source>
        <strain evidence="2">CBS2887</strain>
    </source>
</reference>
<dbReference type="InterPro" id="IPR024368">
    <property type="entry name" value="Ecl1/2/3"/>
</dbReference>
<dbReference type="AlphaFoldDB" id="A0A9P8QEY1"/>
<sequence length="168" mass="18794">MSAFNDYCIVCEKLCSSHSVYCSDVCKLKDNDSHFNFHNAPQLISPVLQPRADSYVSQIDAKVENENEEEEEEEDDDIPVVHDYLIKSPLLLSSNIKDHGIAGLSLDNDILNTQSKNIPINNKNKNQPNRNSVMQNSAGNKLNQQSQPASSDILASSSNYKKWLNVVL</sequence>
<keyword evidence="3" id="KW-1185">Reference proteome</keyword>
<accession>A0A9P8QEY1</accession>
<dbReference type="Proteomes" id="UP000774326">
    <property type="component" value="Unassembled WGS sequence"/>
</dbReference>
<organism evidence="2 3">
    <name type="scientific">Wickerhamomyces pijperi</name>
    <name type="common">Yeast</name>
    <name type="synonym">Pichia pijperi</name>
    <dbReference type="NCBI Taxonomy" id="599730"/>
    <lineage>
        <taxon>Eukaryota</taxon>
        <taxon>Fungi</taxon>
        <taxon>Dikarya</taxon>
        <taxon>Ascomycota</taxon>
        <taxon>Saccharomycotina</taxon>
        <taxon>Saccharomycetes</taxon>
        <taxon>Phaffomycetales</taxon>
        <taxon>Wickerhamomycetaceae</taxon>
        <taxon>Wickerhamomyces</taxon>
    </lineage>
</organism>
<dbReference type="EMBL" id="JAEUBG010000470">
    <property type="protein sequence ID" value="KAH3688185.1"/>
    <property type="molecule type" value="Genomic_DNA"/>
</dbReference>
<dbReference type="OrthoDB" id="2563506at2759"/>
<protein>
    <submittedName>
        <fullName evidence="2">Uncharacterized protein</fullName>
    </submittedName>
</protein>
<comment type="caution">
    <text evidence="2">The sequence shown here is derived from an EMBL/GenBank/DDBJ whole genome shotgun (WGS) entry which is preliminary data.</text>
</comment>
<reference evidence="2" key="2">
    <citation type="submission" date="2021-01" db="EMBL/GenBank/DDBJ databases">
        <authorList>
            <person name="Schikora-Tamarit M.A."/>
        </authorList>
    </citation>
    <scope>NUCLEOTIDE SEQUENCE</scope>
    <source>
        <strain evidence="2">CBS2887</strain>
    </source>
</reference>
<evidence type="ECO:0000256" key="1">
    <source>
        <dbReference type="SAM" id="MobiDB-lite"/>
    </source>
</evidence>
<feature type="compositionally biased region" description="Low complexity" evidence="1">
    <location>
        <begin position="117"/>
        <end position="132"/>
    </location>
</feature>
<evidence type="ECO:0000313" key="3">
    <source>
        <dbReference type="Proteomes" id="UP000774326"/>
    </source>
</evidence>
<feature type="region of interest" description="Disordered" evidence="1">
    <location>
        <begin position="117"/>
        <end position="153"/>
    </location>
</feature>
<dbReference type="Pfam" id="PF12855">
    <property type="entry name" value="Ecl1"/>
    <property type="match status" value="1"/>
</dbReference>
<name>A0A9P8QEY1_WICPI</name>
<feature type="compositionally biased region" description="Polar residues" evidence="1">
    <location>
        <begin position="133"/>
        <end position="153"/>
    </location>
</feature>
<gene>
    <name evidence="2" type="ORF">WICPIJ_000827</name>
</gene>